<comment type="subcellular location">
    <subcellularLocation>
        <location evidence="1">Plastid</location>
        <location evidence="1">Chloroplast</location>
    </subcellularLocation>
</comment>
<keyword evidence="4" id="KW-0934">Plastid</keyword>
<evidence type="ECO:0000256" key="2">
    <source>
        <dbReference type="ARBA" id="ARBA00005933"/>
    </source>
</evidence>
<keyword evidence="6" id="KW-0732">Signal</keyword>
<evidence type="ECO:0000313" key="8">
    <source>
        <dbReference type="Proteomes" id="UP000789595"/>
    </source>
</evidence>
<organism evidence="7 8">
    <name type="scientific">Pelagomonas calceolata</name>
    <dbReference type="NCBI Taxonomy" id="35677"/>
    <lineage>
        <taxon>Eukaryota</taxon>
        <taxon>Sar</taxon>
        <taxon>Stramenopiles</taxon>
        <taxon>Ochrophyta</taxon>
        <taxon>Pelagophyceae</taxon>
        <taxon>Pelagomonadales</taxon>
        <taxon>Pelagomonadaceae</taxon>
        <taxon>Pelagomonas</taxon>
    </lineage>
</organism>
<feature type="chain" id="PRO_5035157828" evidence="6">
    <location>
        <begin position="20"/>
        <end position="179"/>
    </location>
</feature>
<comment type="caution">
    <text evidence="7">The sequence shown here is derived from an EMBL/GenBank/DDBJ whole genome shotgun (WGS) entry which is preliminary data.</text>
</comment>
<dbReference type="SUPFAM" id="SSF103511">
    <property type="entry name" value="Chlorophyll a-b binding protein"/>
    <property type="match status" value="1"/>
</dbReference>
<dbReference type="Gene3D" id="1.10.3460.10">
    <property type="entry name" value="Chlorophyll a/b binding protein domain"/>
    <property type="match status" value="1"/>
</dbReference>
<dbReference type="AlphaFoldDB" id="A0A8J2SBM1"/>
<comment type="similarity">
    <text evidence="2">Belongs to the fucoxanthin chlorophyll protein family.</text>
</comment>
<keyword evidence="8" id="KW-1185">Reference proteome</keyword>
<keyword evidence="3" id="KW-0150">Chloroplast</keyword>
<evidence type="ECO:0000313" key="7">
    <source>
        <dbReference type="EMBL" id="CAH0364589.1"/>
    </source>
</evidence>
<dbReference type="InterPro" id="IPR022796">
    <property type="entry name" value="Chloroa_b-bind"/>
</dbReference>
<evidence type="ECO:0000256" key="3">
    <source>
        <dbReference type="ARBA" id="ARBA00022528"/>
    </source>
</evidence>
<feature type="region of interest" description="Disordered" evidence="5">
    <location>
        <begin position="148"/>
        <end position="179"/>
    </location>
</feature>
<name>A0A8J2SBM1_9STRA</name>
<feature type="signal peptide" evidence="6">
    <location>
        <begin position="1"/>
        <end position="19"/>
    </location>
</feature>
<evidence type="ECO:0000256" key="6">
    <source>
        <dbReference type="SAM" id="SignalP"/>
    </source>
</evidence>
<sequence>MARSTRAALLLIAGAGALQAPVAPRRAMTTAQRPTTALQAYNDFDERGMRKFRWNMNVGREPWGFSLNAEVWNGRIAMLAFFWVLIQEAIVGKGCITVIQEAEHWWQLIVPGVTAGTFFVLVAFVTNTIASQDGDDFSTDEILAELTGEAPKTAPPAPAEEKGFELPAFELPKLPNPFE</sequence>
<gene>
    <name evidence="7" type="ORF">PECAL_1P09590</name>
</gene>
<dbReference type="GO" id="GO:0009507">
    <property type="term" value="C:chloroplast"/>
    <property type="evidence" value="ECO:0007669"/>
    <property type="project" value="UniProtKB-SubCell"/>
</dbReference>
<reference evidence="7" key="1">
    <citation type="submission" date="2021-11" db="EMBL/GenBank/DDBJ databases">
        <authorList>
            <consortium name="Genoscope - CEA"/>
            <person name="William W."/>
        </authorList>
    </citation>
    <scope>NUCLEOTIDE SEQUENCE</scope>
</reference>
<evidence type="ECO:0000256" key="1">
    <source>
        <dbReference type="ARBA" id="ARBA00004229"/>
    </source>
</evidence>
<dbReference type="OrthoDB" id="202447at2759"/>
<evidence type="ECO:0000256" key="5">
    <source>
        <dbReference type="SAM" id="MobiDB-lite"/>
    </source>
</evidence>
<dbReference type="Pfam" id="PF00504">
    <property type="entry name" value="Chloroa_b-bind"/>
    <property type="match status" value="1"/>
</dbReference>
<protein>
    <submittedName>
        <fullName evidence="7">Uncharacterized protein</fullName>
    </submittedName>
</protein>
<dbReference type="EMBL" id="CAKKNE010000001">
    <property type="protein sequence ID" value="CAH0364589.1"/>
    <property type="molecule type" value="Genomic_DNA"/>
</dbReference>
<dbReference type="Proteomes" id="UP000789595">
    <property type="component" value="Unassembled WGS sequence"/>
</dbReference>
<evidence type="ECO:0000256" key="4">
    <source>
        <dbReference type="ARBA" id="ARBA00022640"/>
    </source>
</evidence>
<proteinExistence type="inferred from homology"/>
<accession>A0A8J2SBM1</accession>